<keyword evidence="3" id="KW-0812">Transmembrane</keyword>
<evidence type="ECO:0000256" key="2">
    <source>
        <dbReference type="SAM" id="MobiDB-lite"/>
    </source>
</evidence>
<dbReference type="Pfam" id="PF00226">
    <property type="entry name" value="DnaJ"/>
    <property type="match status" value="1"/>
</dbReference>
<dbReference type="CDD" id="cd06257">
    <property type="entry name" value="DnaJ"/>
    <property type="match status" value="1"/>
</dbReference>
<keyword evidence="3" id="KW-1133">Transmembrane helix</keyword>
<feature type="region of interest" description="Disordered" evidence="2">
    <location>
        <begin position="800"/>
        <end position="835"/>
    </location>
</feature>
<feature type="compositionally biased region" description="Basic residues" evidence="2">
    <location>
        <begin position="826"/>
        <end position="835"/>
    </location>
</feature>
<evidence type="ECO:0000259" key="4">
    <source>
        <dbReference type="PROSITE" id="PS50076"/>
    </source>
</evidence>
<evidence type="ECO:0000313" key="7">
    <source>
        <dbReference type="RefSeq" id="XP_013420782.1"/>
    </source>
</evidence>
<dbReference type="PANTHER" id="PTHR44665">
    <property type="entry name" value="DNAJ HOMOLOG SUBFAMILY C MEMBER 14"/>
    <property type="match status" value="1"/>
</dbReference>
<dbReference type="InterPro" id="IPR001623">
    <property type="entry name" value="DnaJ_domain"/>
</dbReference>
<dbReference type="PROSITE" id="PS50076">
    <property type="entry name" value="DNAJ_2"/>
    <property type="match status" value="1"/>
</dbReference>
<feature type="compositionally biased region" description="Polar residues" evidence="2">
    <location>
        <begin position="175"/>
        <end position="185"/>
    </location>
</feature>
<dbReference type="OrthoDB" id="1507364at2759"/>
<feature type="compositionally biased region" description="Polar residues" evidence="2">
    <location>
        <begin position="391"/>
        <end position="418"/>
    </location>
</feature>
<dbReference type="SMART" id="SM00271">
    <property type="entry name" value="DnaJ"/>
    <property type="match status" value="1"/>
</dbReference>
<proteinExistence type="predicted"/>
<dbReference type="PANTHER" id="PTHR44665:SF1">
    <property type="entry name" value="DNAJ HOMOLOG SUBFAMILY C MEMBER 14"/>
    <property type="match status" value="1"/>
</dbReference>
<evidence type="ECO:0000256" key="3">
    <source>
        <dbReference type="SAM" id="Phobius"/>
    </source>
</evidence>
<dbReference type="AlphaFoldDB" id="A0A1S3KE57"/>
<feature type="compositionally biased region" description="Polar residues" evidence="2">
    <location>
        <begin position="211"/>
        <end position="221"/>
    </location>
</feature>
<dbReference type="InterPro" id="IPR036869">
    <property type="entry name" value="J_dom_sf"/>
</dbReference>
<name>A0A1S3KE57_LINAN</name>
<sequence length="835" mass="92577">MDHKPGDRRRANTFPVPTESEPVPTVPGFEEILKELARNGPNYDFSAPCNTPANPQEGLPENYQSWSTVTDDSPRGNFGFTASGGLDWDFLSQNDSFNQAANTASPSNFASYEDFLASLSQTSHSEAMPEVSSDQGFYGFYGTLDGLGSGTDFLPDAVQEGRDLYASALHQWNATAAATSQQPRSTYDPFGTSPILGSDGLGRMSPVASAGSPTHSSTKPTYSDVAKNKAPGPAPLKHRRSEPVMTPARDTEPSVPPPGFRRAKPRPFFPTTKFKVGSVDNKSAPSPDSKYGLDSFQVPPSLVKEVATDSVSSSRKGSSSSQASTTSGLDDITLGKPFQNGRTDTGTKEDQRDTGGKSKRPGGKDKKEERQGRGKQNSLVSVNSIDKEETLLNNRASTTPSTGHGPKTSSTYINNDLRNWSDSKKQKNASTSYNETESSSPSETTRTGGGSRKSGTSSKNNVNNENTGRKNRKQKKEHNPIGDWLGKGFELGKWAVTEALLWVLVALMVLFRLVWLIVSNVSFYVSVVYTCIWTFVTNKVKKRWKWWGRGQDGTSQSHTHIGLEENIQLPTTGEEAMKRLLACKGKDPYSILGLRSDVSDDEVKKYYKRQAILVHPDKNKQLGAEEAFKILGHAFEIIGEPERRKAYNDQTIKSKEMEAAMKEFTDLLSKLHEKMEEAANLMRCDHCGGKHRRYPVNRPWYSARYCDRCQAHHSVKEGDVWAETTWLGFKWHYYACMEGAVYNITDWAAHQMDHFKHIQANAHHVFYKLQTGANRQQTASVGNTGEAELEDFLNHLFHKTSGGRDVPKPSGSQNSNQAQQPDVNTYKKKKRKRKH</sequence>
<accession>A0A1S3KE57</accession>
<feature type="region of interest" description="Disordered" evidence="2">
    <location>
        <begin position="175"/>
        <end position="479"/>
    </location>
</feature>
<dbReference type="Gene3D" id="1.10.287.110">
    <property type="entry name" value="DnaJ domain"/>
    <property type="match status" value="1"/>
</dbReference>
<dbReference type="Pfam" id="PF14901">
    <property type="entry name" value="Jiv90"/>
    <property type="match status" value="1"/>
</dbReference>
<reference evidence="6 7" key="1">
    <citation type="submission" date="2025-04" db="UniProtKB">
        <authorList>
            <consortium name="RefSeq"/>
        </authorList>
    </citation>
    <scope>IDENTIFICATION</scope>
    <source>
        <tissue evidence="6 7">Gonads</tissue>
    </source>
</reference>
<feature type="compositionally biased region" description="Low complexity" evidence="2">
    <location>
        <begin position="15"/>
        <end position="25"/>
    </location>
</feature>
<evidence type="ECO:0000313" key="5">
    <source>
        <dbReference type="Proteomes" id="UP000085678"/>
    </source>
</evidence>
<feature type="domain" description="J" evidence="4">
    <location>
        <begin position="587"/>
        <end position="651"/>
    </location>
</feature>
<keyword evidence="1" id="KW-0175">Coiled coil</keyword>
<dbReference type="SUPFAM" id="SSF46565">
    <property type="entry name" value="Chaperone J-domain"/>
    <property type="match status" value="1"/>
</dbReference>
<dbReference type="Proteomes" id="UP000085678">
    <property type="component" value="Unplaced"/>
</dbReference>
<feature type="coiled-coil region" evidence="1">
    <location>
        <begin position="654"/>
        <end position="681"/>
    </location>
</feature>
<feature type="compositionally biased region" description="Low complexity" evidence="2">
    <location>
        <begin position="430"/>
        <end position="446"/>
    </location>
</feature>
<dbReference type="KEGG" id="lak:106181068"/>
<dbReference type="GeneID" id="106181068"/>
<organism evidence="5 7">
    <name type="scientific">Lingula anatina</name>
    <name type="common">Brachiopod</name>
    <name type="synonym">Lingula unguis</name>
    <dbReference type="NCBI Taxonomy" id="7574"/>
    <lineage>
        <taxon>Eukaryota</taxon>
        <taxon>Metazoa</taxon>
        <taxon>Spiralia</taxon>
        <taxon>Lophotrochozoa</taxon>
        <taxon>Brachiopoda</taxon>
        <taxon>Linguliformea</taxon>
        <taxon>Lingulata</taxon>
        <taxon>Lingulida</taxon>
        <taxon>Linguloidea</taxon>
        <taxon>Lingulidae</taxon>
        <taxon>Lingula</taxon>
    </lineage>
</organism>
<evidence type="ECO:0000313" key="6">
    <source>
        <dbReference type="RefSeq" id="XP_013420781.1"/>
    </source>
</evidence>
<feature type="region of interest" description="Disordered" evidence="2">
    <location>
        <begin position="43"/>
        <end position="71"/>
    </location>
</feature>
<dbReference type="RefSeq" id="XP_013420782.1">
    <property type="nucleotide sequence ID" value="XM_013565328.1"/>
</dbReference>
<feature type="region of interest" description="Disordered" evidence="2">
    <location>
        <begin position="1"/>
        <end position="25"/>
    </location>
</feature>
<dbReference type="PRINTS" id="PR00625">
    <property type="entry name" value="JDOMAIN"/>
</dbReference>
<evidence type="ECO:0000256" key="1">
    <source>
        <dbReference type="SAM" id="Coils"/>
    </source>
</evidence>
<feature type="compositionally biased region" description="Basic and acidic residues" evidence="2">
    <location>
        <begin position="345"/>
        <end position="372"/>
    </location>
</feature>
<protein>
    <submittedName>
        <fullName evidence="6 7">Uncharacterized protein LOC106181068</fullName>
    </submittedName>
</protein>
<dbReference type="InterPro" id="IPR052317">
    <property type="entry name" value="Viral_replicn-host_int_reg"/>
</dbReference>
<keyword evidence="3" id="KW-0472">Membrane</keyword>
<feature type="transmembrane region" description="Helical" evidence="3">
    <location>
        <begin position="523"/>
        <end position="540"/>
    </location>
</feature>
<dbReference type="RefSeq" id="XP_013420781.1">
    <property type="nucleotide sequence ID" value="XM_013565327.1"/>
</dbReference>
<feature type="compositionally biased region" description="Basic and acidic residues" evidence="2">
    <location>
        <begin position="1"/>
        <end position="10"/>
    </location>
</feature>
<gene>
    <name evidence="6 7" type="primary">LOC106181068</name>
</gene>
<feature type="compositionally biased region" description="Polar residues" evidence="2">
    <location>
        <begin position="374"/>
        <end position="384"/>
    </location>
</feature>
<keyword evidence="5" id="KW-1185">Reference proteome</keyword>
<feature type="compositionally biased region" description="Low complexity" evidence="2">
    <location>
        <begin position="308"/>
        <end position="327"/>
    </location>
</feature>
<feature type="compositionally biased region" description="Polar residues" evidence="2">
    <location>
        <begin position="810"/>
        <end position="823"/>
    </location>
</feature>
<dbReference type="STRING" id="7574.A0A1S3KE57"/>
<feature type="compositionally biased region" description="Polar residues" evidence="2">
    <location>
        <begin position="62"/>
        <end position="71"/>
    </location>
</feature>
<dbReference type="InterPro" id="IPR032843">
    <property type="entry name" value="Jiv"/>
</dbReference>